<accession>A0ACC2KUS2</accession>
<evidence type="ECO:0000313" key="2">
    <source>
        <dbReference type="Proteomes" id="UP001234297"/>
    </source>
</evidence>
<protein>
    <submittedName>
        <fullName evidence="1">Uncharacterized protein</fullName>
    </submittedName>
</protein>
<dbReference type="Proteomes" id="UP001234297">
    <property type="component" value="Chromosome 11"/>
</dbReference>
<sequence length="329" mass="36789">MAAAALRIWKMGLFLSLVFTGLASNGSIRVSSSSVSPICPAASSIDSSILQTMRMEDLCLVSDFTSSSSAAGDDRVGVMEVDEVSLQRALNEVHMNGHEYVSLLFYATWCPFSKTLRSNFTILSSYFPTVRHFAVEESSVGPRMLSRYAVHGFPTLFLLNSTMRVRYHGSRALDSLFSFYDDVSGVKPASLDGMMFERIWDQLNLTKIVDTEQECPFSWARSPEKLLQQETYLALAITFVLLRLLHFLLPTLRVCFEQAWRWWMRNMNLSLWEHPLSCLQQAIQVLGSKKPCKRSNLQEGAMNAKAWASKSLATVSIGEASSSRACFGG</sequence>
<keyword evidence="2" id="KW-1185">Reference proteome</keyword>
<comment type="caution">
    <text evidence="1">The sequence shown here is derived from an EMBL/GenBank/DDBJ whole genome shotgun (WGS) entry which is preliminary data.</text>
</comment>
<evidence type="ECO:0000313" key="1">
    <source>
        <dbReference type="EMBL" id="KAJ8624984.1"/>
    </source>
</evidence>
<name>A0ACC2KUS2_PERAE</name>
<reference evidence="1 2" key="1">
    <citation type="journal article" date="2022" name="Hortic Res">
        <title>A haplotype resolved chromosomal level avocado genome allows analysis of novel avocado genes.</title>
        <authorList>
            <person name="Nath O."/>
            <person name="Fletcher S.J."/>
            <person name="Hayward A."/>
            <person name="Shaw L.M."/>
            <person name="Masouleh A.K."/>
            <person name="Furtado A."/>
            <person name="Henry R.J."/>
            <person name="Mitter N."/>
        </authorList>
    </citation>
    <scope>NUCLEOTIDE SEQUENCE [LARGE SCALE GENOMIC DNA]</scope>
    <source>
        <strain evidence="2">cv. Hass</strain>
    </source>
</reference>
<dbReference type="EMBL" id="CM056819">
    <property type="protein sequence ID" value="KAJ8624984.1"/>
    <property type="molecule type" value="Genomic_DNA"/>
</dbReference>
<gene>
    <name evidence="1" type="ORF">MRB53_033514</name>
</gene>
<proteinExistence type="predicted"/>
<organism evidence="1 2">
    <name type="scientific">Persea americana</name>
    <name type="common">Avocado</name>
    <dbReference type="NCBI Taxonomy" id="3435"/>
    <lineage>
        <taxon>Eukaryota</taxon>
        <taxon>Viridiplantae</taxon>
        <taxon>Streptophyta</taxon>
        <taxon>Embryophyta</taxon>
        <taxon>Tracheophyta</taxon>
        <taxon>Spermatophyta</taxon>
        <taxon>Magnoliopsida</taxon>
        <taxon>Magnoliidae</taxon>
        <taxon>Laurales</taxon>
        <taxon>Lauraceae</taxon>
        <taxon>Persea</taxon>
    </lineage>
</organism>